<name>A0ACC2BMG0_DIPCM</name>
<gene>
    <name evidence="1" type="ORF">O6H91_14G026400</name>
</gene>
<organism evidence="1 2">
    <name type="scientific">Diphasiastrum complanatum</name>
    <name type="common">Issler's clubmoss</name>
    <name type="synonym">Lycopodium complanatum</name>
    <dbReference type="NCBI Taxonomy" id="34168"/>
    <lineage>
        <taxon>Eukaryota</taxon>
        <taxon>Viridiplantae</taxon>
        <taxon>Streptophyta</taxon>
        <taxon>Embryophyta</taxon>
        <taxon>Tracheophyta</taxon>
        <taxon>Lycopodiopsida</taxon>
        <taxon>Lycopodiales</taxon>
        <taxon>Lycopodiaceae</taxon>
        <taxon>Lycopodioideae</taxon>
        <taxon>Diphasiastrum</taxon>
    </lineage>
</organism>
<comment type="caution">
    <text evidence="1">The sequence shown here is derived from an EMBL/GenBank/DDBJ whole genome shotgun (WGS) entry which is preliminary data.</text>
</comment>
<dbReference type="EMBL" id="CM055105">
    <property type="protein sequence ID" value="KAJ7530958.1"/>
    <property type="molecule type" value="Genomic_DNA"/>
</dbReference>
<proteinExistence type="predicted"/>
<evidence type="ECO:0000313" key="2">
    <source>
        <dbReference type="Proteomes" id="UP001162992"/>
    </source>
</evidence>
<protein>
    <submittedName>
        <fullName evidence="1">Uncharacterized protein</fullName>
    </submittedName>
</protein>
<reference evidence="2" key="1">
    <citation type="journal article" date="2024" name="Proc. Natl. Acad. Sci. U.S.A.">
        <title>Extraordinary preservation of gene collinearity over three hundred million years revealed in homosporous lycophytes.</title>
        <authorList>
            <person name="Li C."/>
            <person name="Wickell D."/>
            <person name="Kuo L.Y."/>
            <person name="Chen X."/>
            <person name="Nie B."/>
            <person name="Liao X."/>
            <person name="Peng D."/>
            <person name="Ji J."/>
            <person name="Jenkins J."/>
            <person name="Williams M."/>
            <person name="Shu S."/>
            <person name="Plott C."/>
            <person name="Barry K."/>
            <person name="Rajasekar S."/>
            <person name="Grimwood J."/>
            <person name="Han X."/>
            <person name="Sun S."/>
            <person name="Hou Z."/>
            <person name="He W."/>
            <person name="Dai G."/>
            <person name="Sun C."/>
            <person name="Schmutz J."/>
            <person name="Leebens-Mack J.H."/>
            <person name="Li F.W."/>
            <person name="Wang L."/>
        </authorList>
    </citation>
    <scope>NUCLEOTIDE SEQUENCE [LARGE SCALE GENOMIC DNA]</scope>
    <source>
        <strain evidence="2">cv. PW_Plant_1</strain>
    </source>
</reference>
<sequence length="356" mass="40356">MCIWKRQHRRCLELAEECSRRGLLSLSDFQAAVIVKEDRSMEECFQLFGLIHLLTTDHCILTRITKEVIEDFAAENVVYLELRTTPKRNEAVGMTKRSYVEAVLAGIKAASTELSLDSYFDHKEDNIECPSQRYQRKANPQIHVRLLLSIDRRETLEAAMETVHLAWEMRDLGVVGVDLSGNPCIGDWETFLPALKWARQHGLPITLHCGEVPNPREVEAMLAFQPERVGHACFLESPDLSTLLANRIPVEICLTSNLLTNSVQRVRDHHFGALYNANHPVVLCTDDPGVFSISLSYEYALVSTHFGLSSLELLHLSRNAIEFTFAEDRLKQMLQSFFDGAKYAAECQCFQFSGVP</sequence>
<dbReference type="Proteomes" id="UP001162992">
    <property type="component" value="Chromosome 14"/>
</dbReference>
<evidence type="ECO:0000313" key="1">
    <source>
        <dbReference type="EMBL" id="KAJ7530958.1"/>
    </source>
</evidence>
<keyword evidence="2" id="KW-1185">Reference proteome</keyword>
<accession>A0ACC2BMG0</accession>